<dbReference type="InterPro" id="IPR001525">
    <property type="entry name" value="C5_MeTfrase"/>
</dbReference>
<dbReference type="Proteomes" id="UP000828612">
    <property type="component" value="Segment"/>
</dbReference>
<name>A0AAE8Y8H7_9CAUD</name>
<proteinExistence type="inferred from homology"/>
<keyword evidence="11" id="KW-1185">Reference proteome</keyword>
<dbReference type="InterPro" id="IPR029063">
    <property type="entry name" value="SAM-dependent_MTases_sf"/>
</dbReference>
<evidence type="ECO:0000256" key="2">
    <source>
        <dbReference type="ARBA" id="ARBA00022632"/>
    </source>
</evidence>
<dbReference type="EC" id="2.1.1.37" evidence="9"/>
<evidence type="ECO:0000256" key="1">
    <source>
        <dbReference type="ARBA" id="ARBA00022603"/>
    </source>
</evidence>
<feature type="active site" evidence="7">
    <location>
        <position position="82"/>
    </location>
</feature>
<dbReference type="InterPro" id="IPR018117">
    <property type="entry name" value="C5_DNA_meth_AS"/>
</dbReference>
<comment type="similarity">
    <text evidence="7 8">Belongs to the class I-like SAM-binding methyltransferase superfamily. C5-methyltransferase family.</text>
</comment>
<reference evidence="10 11" key="1">
    <citation type="journal article" date="2021" name="Microbiol. Resour. Announc.">
        <title>Complete Genome Sequences of Bacteriophages Kaya, Guyu, Kopi, and TehO, Which Target Clinical Strains of Pseudomonas aeruginosa.</title>
        <authorList>
            <person name="Loh B."/>
            <person name="Wang X."/>
            <person name="Hua X."/>
            <person name="Luo J."/>
            <person name="Wen T."/>
            <person name="Zhang L."/>
            <person name="Ma L."/>
            <person name="Manohar P."/>
            <person name="Nachimuthu R."/>
            <person name="Grainge I."/>
            <person name="Yu Y."/>
            <person name="Leptihn S."/>
        </authorList>
    </citation>
    <scope>NUCLEOTIDE SEQUENCE [LARGE SCALE GENOMIC DNA]</scope>
</reference>
<dbReference type="PROSITE" id="PS00094">
    <property type="entry name" value="C5_MTASE_1"/>
    <property type="match status" value="1"/>
</dbReference>
<evidence type="ECO:0000256" key="6">
    <source>
        <dbReference type="ARBA" id="ARBA00033479"/>
    </source>
</evidence>
<dbReference type="PANTHER" id="PTHR46098:SF1">
    <property type="entry name" value="TRNA (CYTOSINE(38)-C(5))-METHYLTRANSFERASE"/>
    <property type="match status" value="1"/>
</dbReference>
<dbReference type="Gene3D" id="3.90.120.10">
    <property type="entry name" value="DNA Methylase, subunit A, domain 2"/>
    <property type="match status" value="1"/>
</dbReference>
<keyword evidence="1 7" id="KW-0489">Methyltransferase</keyword>
<dbReference type="SUPFAM" id="SSF53335">
    <property type="entry name" value="S-adenosyl-L-methionine-dependent methyltransferases"/>
    <property type="match status" value="1"/>
</dbReference>
<keyword evidence="2" id="KW-1090">Inhibition of host innate immune response by virus</keyword>
<dbReference type="EMBL" id="OK330455">
    <property type="protein sequence ID" value="UDF60320.1"/>
    <property type="molecule type" value="Genomic_DNA"/>
</dbReference>
<gene>
    <name evidence="10" type="ORF">Kopi_048</name>
</gene>
<dbReference type="GO" id="GO:0052170">
    <property type="term" value="P:symbiont-mediated suppression of host innate immune response"/>
    <property type="evidence" value="ECO:0007669"/>
    <property type="project" value="UniProtKB-KW"/>
</dbReference>
<keyword evidence="5" id="KW-0899">Viral immunoevasion</keyword>
<accession>A0AAE8Y8H7</accession>
<dbReference type="PROSITE" id="PS51679">
    <property type="entry name" value="SAM_MT_C5"/>
    <property type="match status" value="1"/>
</dbReference>
<dbReference type="PRINTS" id="PR00105">
    <property type="entry name" value="C5METTRFRASE"/>
</dbReference>
<dbReference type="GO" id="GO:0099018">
    <property type="term" value="P:symbiont-mediated evasion of host restriction-modification system"/>
    <property type="evidence" value="ECO:0007669"/>
    <property type="project" value="UniProtKB-KW"/>
</dbReference>
<dbReference type="NCBIfam" id="TIGR00675">
    <property type="entry name" value="dcm"/>
    <property type="match status" value="1"/>
</dbReference>
<evidence type="ECO:0000256" key="8">
    <source>
        <dbReference type="RuleBase" id="RU000416"/>
    </source>
</evidence>
<evidence type="ECO:0000256" key="5">
    <source>
        <dbReference type="ARBA" id="ARBA00023280"/>
    </source>
</evidence>
<sequence length="321" mass="36109">MKSFKFIDLFAGIGGFRTALQQLGGTCVFSSEWDKFSQQTYFANYGELPYGDITKLTQTEDFENLIEQTIEDFDVLCAGFPCQPFSLAGVSARSSLGLKHGFECETQGTLFFDAMRIASVKRPKVLFFENVKNLKSHDGGRTFEVILRSIRELGYVPYWQVINSSTEVAQNRKRCYIVCLRGDLWASYQFPTFSGPELPLSSALDEAPDLSLTISDRLWEGHQDRTQRNLARGAGFSAFTADITRPSNTIVARYGKDGKECLIEQPGRNPRMLSISEMKRLFGYPADFKVPVSKTQAYRQFGNSVVIPVVRKIAQNFVGIL</sequence>
<dbReference type="PANTHER" id="PTHR46098">
    <property type="entry name" value="TRNA (CYTOSINE(38)-C(5))-METHYLTRANSFERASE"/>
    <property type="match status" value="1"/>
</dbReference>
<dbReference type="Pfam" id="PF00145">
    <property type="entry name" value="DNA_methylase"/>
    <property type="match status" value="1"/>
</dbReference>
<evidence type="ECO:0000256" key="7">
    <source>
        <dbReference type="PROSITE-ProRule" id="PRU01016"/>
    </source>
</evidence>
<comment type="catalytic activity">
    <reaction evidence="9">
        <text>a 2'-deoxycytidine in DNA + S-adenosyl-L-methionine = a 5-methyl-2'-deoxycytidine in DNA + S-adenosyl-L-homocysteine + H(+)</text>
        <dbReference type="Rhea" id="RHEA:13681"/>
        <dbReference type="Rhea" id="RHEA-COMP:11369"/>
        <dbReference type="Rhea" id="RHEA-COMP:11370"/>
        <dbReference type="ChEBI" id="CHEBI:15378"/>
        <dbReference type="ChEBI" id="CHEBI:57856"/>
        <dbReference type="ChEBI" id="CHEBI:59789"/>
        <dbReference type="ChEBI" id="CHEBI:85452"/>
        <dbReference type="ChEBI" id="CHEBI:85454"/>
        <dbReference type="EC" id="2.1.1.37"/>
    </reaction>
</comment>
<keyword evidence="2" id="KW-0945">Host-virus interaction</keyword>
<dbReference type="CDD" id="cd00315">
    <property type="entry name" value="Cyt_C5_DNA_methylase"/>
    <property type="match status" value="1"/>
</dbReference>
<evidence type="ECO:0000256" key="3">
    <source>
        <dbReference type="ARBA" id="ARBA00022679"/>
    </source>
</evidence>
<keyword evidence="4 7" id="KW-0949">S-adenosyl-L-methionine</keyword>
<evidence type="ECO:0000256" key="9">
    <source>
        <dbReference type="RuleBase" id="RU000417"/>
    </source>
</evidence>
<organism evidence="10 11">
    <name type="scientific">Pseudomonas phage Kopi</name>
    <dbReference type="NCBI Taxonomy" id="2880993"/>
    <lineage>
        <taxon>Viruses</taxon>
        <taxon>Duplodnaviria</taxon>
        <taxon>Heunggongvirae</taxon>
        <taxon>Uroviricota</taxon>
        <taxon>Caudoviricetes</taxon>
        <taxon>Jondennisvirinae</taxon>
        <taxon>Septimatrevirus</taxon>
        <taxon>Septimatrevirus kopi</taxon>
    </lineage>
</organism>
<evidence type="ECO:0000313" key="10">
    <source>
        <dbReference type="EMBL" id="UDF60320.1"/>
    </source>
</evidence>
<dbReference type="GO" id="GO:0003886">
    <property type="term" value="F:DNA (cytosine-5-)-methyltransferase activity"/>
    <property type="evidence" value="ECO:0007669"/>
    <property type="project" value="UniProtKB-EC"/>
</dbReference>
<dbReference type="GO" id="GO:0032259">
    <property type="term" value="P:methylation"/>
    <property type="evidence" value="ECO:0007669"/>
    <property type="project" value="UniProtKB-KW"/>
</dbReference>
<keyword evidence="3 7" id="KW-0808">Transferase</keyword>
<evidence type="ECO:0000313" key="11">
    <source>
        <dbReference type="Proteomes" id="UP000828612"/>
    </source>
</evidence>
<protein>
    <recommendedName>
        <fullName evidence="9">Cytosine-specific methyltransferase</fullName>
        <ecNumber evidence="9">2.1.1.37</ecNumber>
    </recommendedName>
</protein>
<keyword evidence="6" id="KW-1258">Restriction-modification system evasion by virus</keyword>
<dbReference type="InterPro" id="IPR050750">
    <property type="entry name" value="C5-MTase"/>
</dbReference>
<evidence type="ECO:0000256" key="4">
    <source>
        <dbReference type="ARBA" id="ARBA00022691"/>
    </source>
</evidence>
<dbReference type="Gene3D" id="3.40.50.150">
    <property type="entry name" value="Vaccinia Virus protein VP39"/>
    <property type="match status" value="1"/>
</dbReference>